<comment type="caution">
    <text evidence="10">The sequence shown here is derived from an EMBL/GenBank/DDBJ whole genome shotgun (WGS) entry which is preliminary data.</text>
</comment>
<dbReference type="OMA" id="SVANCCM"/>
<keyword evidence="4" id="KW-0029">Amino-acid transport</keyword>
<dbReference type="GO" id="GO:0015171">
    <property type="term" value="F:amino acid transmembrane transporter activity"/>
    <property type="evidence" value="ECO:0007669"/>
    <property type="project" value="TreeGrafter"/>
</dbReference>
<dbReference type="STRING" id="1284197.S8AK26"/>
<keyword evidence="2" id="KW-0813">Transport</keyword>
<feature type="transmembrane region" description="Helical" evidence="8">
    <location>
        <begin position="441"/>
        <end position="464"/>
    </location>
</feature>
<evidence type="ECO:0000256" key="6">
    <source>
        <dbReference type="ARBA" id="ARBA00023136"/>
    </source>
</evidence>
<evidence type="ECO:0000256" key="4">
    <source>
        <dbReference type="ARBA" id="ARBA00022970"/>
    </source>
</evidence>
<name>S8AK26_DACHA</name>
<dbReference type="Proteomes" id="UP000015100">
    <property type="component" value="Unassembled WGS sequence"/>
</dbReference>
<feature type="transmembrane region" description="Helical" evidence="8">
    <location>
        <begin position="417"/>
        <end position="435"/>
    </location>
</feature>
<dbReference type="InterPro" id="IPR050524">
    <property type="entry name" value="APC_YAT"/>
</dbReference>
<feature type="transmembrane region" description="Helical" evidence="8">
    <location>
        <begin position="492"/>
        <end position="510"/>
    </location>
</feature>
<feature type="region of interest" description="Disordered" evidence="7">
    <location>
        <begin position="1"/>
        <end position="61"/>
    </location>
</feature>
<reference evidence="11" key="2">
    <citation type="submission" date="2013-04" db="EMBL/GenBank/DDBJ databases">
        <title>Genomic mechanisms accounting for the adaptation to parasitism in nematode-trapping fungi.</title>
        <authorList>
            <person name="Ahren D.G."/>
        </authorList>
    </citation>
    <scope>NUCLEOTIDE SEQUENCE [LARGE SCALE GENOMIC DNA]</scope>
    <source>
        <strain evidence="11">CBS 200.50</strain>
    </source>
</reference>
<proteinExistence type="predicted"/>
<keyword evidence="11" id="KW-1185">Reference proteome</keyword>
<dbReference type="AlphaFoldDB" id="S8AK26"/>
<gene>
    <name evidence="10" type="ORF">H072_4629</name>
</gene>
<feature type="transmembrane region" description="Helical" evidence="8">
    <location>
        <begin position="373"/>
        <end position="396"/>
    </location>
</feature>
<feature type="compositionally biased region" description="Basic and acidic residues" evidence="7">
    <location>
        <begin position="25"/>
        <end position="45"/>
    </location>
</feature>
<organism evidence="10 11">
    <name type="scientific">Dactylellina haptotyla (strain CBS 200.50)</name>
    <name type="common">Nematode-trapping fungus</name>
    <name type="synonym">Monacrosporium haptotylum</name>
    <dbReference type="NCBI Taxonomy" id="1284197"/>
    <lineage>
        <taxon>Eukaryota</taxon>
        <taxon>Fungi</taxon>
        <taxon>Dikarya</taxon>
        <taxon>Ascomycota</taxon>
        <taxon>Pezizomycotina</taxon>
        <taxon>Orbiliomycetes</taxon>
        <taxon>Orbiliales</taxon>
        <taxon>Orbiliaceae</taxon>
        <taxon>Dactylellina</taxon>
    </lineage>
</organism>
<dbReference type="GO" id="GO:0016020">
    <property type="term" value="C:membrane"/>
    <property type="evidence" value="ECO:0007669"/>
    <property type="project" value="UniProtKB-SubCell"/>
</dbReference>
<feature type="transmembrane region" description="Helical" evidence="8">
    <location>
        <begin position="155"/>
        <end position="178"/>
    </location>
</feature>
<dbReference type="Gene3D" id="1.20.1740.10">
    <property type="entry name" value="Amino acid/polyamine transporter I"/>
    <property type="match status" value="1"/>
</dbReference>
<feature type="transmembrane region" description="Helical" evidence="8">
    <location>
        <begin position="317"/>
        <end position="336"/>
    </location>
</feature>
<evidence type="ECO:0000256" key="2">
    <source>
        <dbReference type="ARBA" id="ARBA00022448"/>
    </source>
</evidence>
<dbReference type="PANTHER" id="PTHR43341">
    <property type="entry name" value="AMINO ACID PERMEASE"/>
    <property type="match status" value="1"/>
</dbReference>
<dbReference type="PANTHER" id="PTHR43341:SF1">
    <property type="entry name" value="GENERAL AMINO-ACID PERMEASE GAP1"/>
    <property type="match status" value="1"/>
</dbReference>
<feature type="domain" description="Amino acid permease/ SLC12A" evidence="9">
    <location>
        <begin position="91"/>
        <end position="548"/>
    </location>
</feature>
<evidence type="ECO:0000256" key="8">
    <source>
        <dbReference type="SAM" id="Phobius"/>
    </source>
</evidence>
<reference evidence="10 11" key="1">
    <citation type="journal article" date="2013" name="PLoS Genet.">
        <title>Genomic mechanisms accounting for the adaptation to parasitism in nematode-trapping fungi.</title>
        <authorList>
            <person name="Meerupati T."/>
            <person name="Andersson K.M."/>
            <person name="Friman E."/>
            <person name="Kumar D."/>
            <person name="Tunlid A."/>
            <person name="Ahren D."/>
        </authorList>
    </citation>
    <scope>NUCLEOTIDE SEQUENCE [LARGE SCALE GENOMIC DNA]</scope>
    <source>
        <strain evidence="10 11">CBS 200.50</strain>
    </source>
</reference>
<feature type="transmembrane region" description="Helical" evidence="8">
    <location>
        <begin position="522"/>
        <end position="542"/>
    </location>
</feature>
<evidence type="ECO:0000259" key="9">
    <source>
        <dbReference type="Pfam" id="PF00324"/>
    </source>
</evidence>
<dbReference type="Pfam" id="PF00324">
    <property type="entry name" value="AA_permease"/>
    <property type="match status" value="1"/>
</dbReference>
<feature type="transmembrane region" description="Helical" evidence="8">
    <location>
        <begin position="198"/>
        <end position="217"/>
    </location>
</feature>
<evidence type="ECO:0000313" key="10">
    <source>
        <dbReference type="EMBL" id="EPS41496.1"/>
    </source>
</evidence>
<dbReference type="HOGENOM" id="CLU_007946_12_0_1"/>
<evidence type="ECO:0000256" key="5">
    <source>
        <dbReference type="ARBA" id="ARBA00022989"/>
    </source>
</evidence>
<feature type="compositionally biased region" description="Polar residues" evidence="7">
    <location>
        <begin position="12"/>
        <end position="21"/>
    </location>
</feature>
<evidence type="ECO:0000256" key="3">
    <source>
        <dbReference type="ARBA" id="ARBA00022692"/>
    </source>
</evidence>
<keyword evidence="5 8" id="KW-1133">Transmembrane helix</keyword>
<feature type="transmembrane region" description="Helical" evidence="8">
    <location>
        <begin position="229"/>
        <end position="251"/>
    </location>
</feature>
<evidence type="ECO:0000256" key="7">
    <source>
        <dbReference type="SAM" id="MobiDB-lite"/>
    </source>
</evidence>
<evidence type="ECO:0000313" key="11">
    <source>
        <dbReference type="Proteomes" id="UP000015100"/>
    </source>
</evidence>
<accession>S8AK26</accession>
<dbReference type="OrthoDB" id="3900342at2759"/>
<feature type="transmembrane region" description="Helical" evidence="8">
    <location>
        <begin position="113"/>
        <end position="135"/>
    </location>
</feature>
<dbReference type="eggNOG" id="KOG1286">
    <property type="taxonomic scope" value="Eukaryota"/>
</dbReference>
<protein>
    <recommendedName>
        <fullName evidence="9">Amino acid permease/ SLC12A domain-containing protein</fullName>
    </recommendedName>
</protein>
<evidence type="ECO:0000256" key="1">
    <source>
        <dbReference type="ARBA" id="ARBA00004141"/>
    </source>
</evidence>
<feature type="region of interest" description="Disordered" evidence="7">
    <location>
        <begin position="614"/>
        <end position="650"/>
    </location>
</feature>
<keyword evidence="6 8" id="KW-0472">Membrane</keyword>
<keyword evidence="3 8" id="KW-0812">Transmembrane</keyword>
<dbReference type="EMBL" id="AQGS01000239">
    <property type="protein sequence ID" value="EPS41496.1"/>
    <property type="molecule type" value="Genomic_DNA"/>
</dbReference>
<comment type="subcellular location">
    <subcellularLocation>
        <location evidence="1">Membrane</location>
        <topology evidence="1">Multi-pass membrane protein</topology>
    </subcellularLocation>
</comment>
<sequence length="650" mass="72124">MAYDKELAVPGHSNNDLSSFTFPAREGESRGGDSSKSEGMSDLHSSHSNVVGTAERTDGPSSWKKCLPGFLGMGKAPEAGAKKSKPFNFRHHQMINLTSGIGMGLFVTSGRQLAIGGPASLLINNILMTITLYFVSCTMCEISMRYPVSGSFVRYAARFIHPAHGFALGYIYFAAYMFTFGAESKAIAYTIRLWLPNIPFWAVSLMFLFVILCIHMSPPHIFAEVEFFIGSFRVISVTFFIIWTIFMMCGLKRGDKHITPSFGQYYRTPGPFNMGIKGLVNASILAAFSNGGVEIGAVASGDVHKPRFSIPRTLNTYRFRMGLFYILSLFCLTLLISSDDPALQREDVLLSPFVHAFESYGYPAFGHIFNVNIMLSVLSVANCCMYVCGQMLQVMAEDGNAPKFFATKNHQGKPARAVYFSYVCGIVVVMISAFSSEAFEWLASNTGMVFFIVWGSILIAHFMYRRAISAQGDPDTQTPFLYSMRWYVPKDIIGTGILLFLLGGQIYVAISPLKGTGSAKSFFNSATPLPAWFVLVGGYILWRRHQARFVKASEADLLTDLPKEDPKETAYIHQYRKLPRWRRALTYIPFVSIPVKEDDSIVMKTQNQSFGSLAELSSLGPDPRTKVRSDEPMDSMTALAYGARRPGSSH</sequence>
<dbReference type="InterPro" id="IPR004841">
    <property type="entry name" value="AA-permease/SLC12A_dom"/>
</dbReference>